<dbReference type="InterPro" id="IPR011051">
    <property type="entry name" value="RmlC_Cupin_sf"/>
</dbReference>
<gene>
    <name evidence="1" type="ORF">CEY11_13145</name>
</gene>
<reference evidence="2" key="1">
    <citation type="submission" date="2017-06" db="EMBL/GenBank/DDBJ databases">
        <title>Herbaspirillum phytohormonus sp. nov., isolated from the root nodule of Robinia pseudoacacia in lead-zinc mine.</title>
        <authorList>
            <person name="Fan M."/>
            <person name="Lin Y."/>
        </authorList>
    </citation>
    <scope>NUCLEOTIDE SEQUENCE [LARGE SCALE GENOMIC DNA]</scope>
    <source>
        <strain evidence="2">SC-089</strain>
    </source>
</reference>
<evidence type="ECO:0008006" key="3">
    <source>
        <dbReference type="Google" id="ProtNLM"/>
    </source>
</evidence>
<organism evidence="1 2">
    <name type="scientific">Candidimonas nitroreducens</name>
    <dbReference type="NCBI Taxonomy" id="683354"/>
    <lineage>
        <taxon>Bacteria</taxon>
        <taxon>Pseudomonadati</taxon>
        <taxon>Pseudomonadota</taxon>
        <taxon>Betaproteobacteria</taxon>
        <taxon>Burkholderiales</taxon>
        <taxon>Alcaligenaceae</taxon>
        <taxon>Candidimonas</taxon>
    </lineage>
</organism>
<dbReference type="AlphaFoldDB" id="A0A225MJP3"/>
<dbReference type="EMBL" id="NJIH01000007">
    <property type="protein sequence ID" value="OWT59129.1"/>
    <property type="molecule type" value="Genomic_DNA"/>
</dbReference>
<sequence length="64" mass="6842">MHRHDYGGATCALDGKMTLYREGAAPKHAATHECYYMPANNVMAGVDAGTVNAAMLDIFQVPEG</sequence>
<accession>A0A225MJP3</accession>
<evidence type="ECO:0000313" key="1">
    <source>
        <dbReference type="EMBL" id="OWT59129.1"/>
    </source>
</evidence>
<protein>
    <recommendedName>
        <fullName evidence="3">Cupin 2 conserved barrel domain-containing protein</fullName>
    </recommendedName>
</protein>
<dbReference type="SUPFAM" id="SSF51182">
    <property type="entry name" value="RmlC-like cupins"/>
    <property type="match status" value="1"/>
</dbReference>
<evidence type="ECO:0000313" key="2">
    <source>
        <dbReference type="Proteomes" id="UP000214603"/>
    </source>
</evidence>
<keyword evidence="2" id="KW-1185">Reference proteome</keyword>
<name>A0A225MJP3_9BURK</name>
<proteinExistence type="predicted"/>
<dbReference type="Proteomes" id="UP000214603">
    <property type="component" value="Unassembled WGS sequence"/>
</dbReference>
<comment type="caution">
    <text evidence="1">The sequence shown here is derived from an EMBL/GenBank/DDBJ whole genome shotgun (WGS) entry which is preliminary data.</text>
</comment>